<protein>
    <submittedName>
        <fullName evidence="1">Uncharacterized protein</fullName>
    </submittedName>
</protein>
<dbReference type="Proteomes" id="UP000713904">
    <property type="component" value="Unassembled WGS sequence"/>
</dbReference>
<evidence type="ECO:0000313" key="2">
    <source>
        <dbReference type="Proteomes" id="UP000713904"/>
    </source>
</evidence>
<dbReference type="EMBL" id="JABGBW010000002">
    <property type="protein sequence ID" value="MBC2575720.1"/>
    <property type="molecule type" value="Genomic_DNA"/>
</dbReference>
<organism evidence="1 2">
    <name type="scientific">Peptostreptococcus canis</name>
    <dbReference type="NCBI Taxonomy" id="1159213"/>
    <lineage>
        <taxon>Bacteria</taxon>
        <taxon>Bacillati</taxon>
        <taxon>Bacillota</taxon>
        <taxon>Clostridia</taxon>
        <taxon>Peptostreptococcales</taxon>
        <taxon>Peptostreptococcaceae</taxon>
        <taxon>Peptostreptococcus</taxon>
    </lineage>
</organism>
<name>A0ABR6TJZ5_9FIRM</name>
<gene>
    <name evidence="1" type="ORF">HLB29_03380</name>
</gene>
<sequence>MKYLANNIDELYSFVDIPKENIIQTLTFYYESQESQLNEKEKSEIKKVIDDHNKFF</sequence>
<proteinExistence type="predicted"/>
<dbReference type="RefSeq" id="WP_185623748.1">
    <property type="nucleotide sequence ID" value="NZ_JABGBW010000002.1"/>
</dbReference>
<keyword evidence="2" id="KW-1185">Reference proteome</keyword>
<comment type="caution">
    <text evidence="1">The sequence shown here is derived from an EMBL/GenBank/DDBJ whole genome shotgun (WGS) entry which is preliminary data.</text>
</comment>
<evidence type="ECO:0000313" key="1">
    <source>
        <dbReference type="EMBL" id="MBC2575720.1"/>
    </source>
</evidence>
<reference evidence="1 2" key="1">
    <citation type="submission" date="2020-05" db="EMBL/GenBank/DDBJ databases">
        <title>Draft genome of xy-202 and genomic insight in genome of the genus Peptostreptococcus.</title>
        <authorList>
            <person name="Zhang Z."/>
        </authorList>
    </citation>
    <scope>NUCLEOTIDE SEQUENCE [LARGE SCALE GENOMIC DNA]</scope>
    <source>
        <strain evidence="1 2">DSM 27025</strain>
    </source>
</reference>
<accession>A0ABR6TJZ5</accession>